<feature type="compositionally biased region" description="Basic residues" evidence="1">
    <location>
        <begin position="1"/>
        <end position="20"/>
    </location>
</feature>
<accession>A0A481YPN6</accession>
<organism evidence="2">
    <name type="scientific">Iridovirus LCIVAC01</name>
    <dbReference type="NCBI Taxonomy" id="2506607"/>
    <lineage>
        <taxon>Viruses</taxon>
        <taxon>Varidnaviria</taxon>
        <taxon>Bamfordvirae</taxon>
        <taxon>Nucleocytoviricota</taxon>
        <taxon>Megaviricetes</taxon>
        <taxon>Pimascovirales</taxon>
        <taxon>Pimascovirales incertae sedis</taxon>
        <taxon>Iridoviridae</taxon>
    </lineage>
</organism>
<name>A0A481YPN6_9VIRU</name>
<feature type="region of interest" description="Disordered" evidence="1">
    <location>
        <begin position="1"/>
        <end position="21"/>
    </location>
</feature>
<dbReference type="EMBL" id="MK500308">
    <property type="protein sequence ID" value="QBK85201.1"/>
    <property type="molecule type" value="Genomic_DNA"/>
</dbReference>
<proteinExistence type="predicted"/>
<reference evidence="2" key="1">
    <citation type="journal article" date="2019" name="MBio">
        <title>Virus Genomes from Deep Sea Sediments Expand the Ocean Megavirome and Support Independent Origins of Viral Gigantism.</title>
        <authorList>
            <person name="Backstrom D."/>
            <person name="Yutin N."/>
            <person name="Jorgensen S.L."/>
            <person name="Dharamshi J."/>
            <person name="Homa F."/>
            <person name="Zaremba-Niedwiedzka K."/>
            <person name="Spang A."/>
            <person name="Wolf Y.I."/>
            <person name="Koonin E.V."/>
            <person name="Ettema T.J."/>
        </authorList>
    </citation>
    <scope>NUCLEOTIDE SEQUENCE</scope>
</reference>
<evidence type="ECO:0000313" key="2">
    <source>
        <dbReference type="EMBL" id="QBK85201.1"/>
    </source>
</evidence>
<sequence length="67" mass="7946">MRICKRRKNQTKNRKKKTKQKLSFFKAPSTRNVDGAFFAVKKTDFSRQLSTPKNTSFENDTINYQKN</sequence>
<protein>
    <submittedName>
        <fullName evidence="2">Uncharacterized protein</fullName>
    </submittedName>
</protein>
<evidence type="ECO:0000256" key="1">
    <source>
        <dbReference type="SAM" id="MobiDB-lite"/>
    </source>
</evidence>
<gene>
    <name evidence="2" type="ORF">LCIVAC01_00100</name>
</gene>